<dbReference type="Proteomes" id="UP000254291">
    <property type="component" value="Unassembled WGS sequence"/>
</dbReference>
<evidence type="ECO:0000256" key="1">
    <source>
        <dbReference type="SAM" id="MobiDB-lite"/>
    </source>
</evidence>
<sequence length="103" mass="11062">MPMKPAYGRVICAQSIGRMVSVGPRMPSVRSRNENAISSGPSTTPTPAQIWAPSLPTESKYAMTRSDEMAITTPHASCRKLDRKGRSAAYIMPTTAAMTTTTS</sequence>
<name>A0A378SIJ4_9MYCO</name>
<dbReference type="RefSeq" id="WP_235660358.1">
    <property type="nucleotide sequence ID" value="NZ_JACKST010000108.1"/>
</dbReference>
<gene>
    <name evidence="2" type="ORF">NCTC10742_01735</name>
</gene>
<evidence type="ECO:0000313" key="2">
    <source>
        <dbReference type="EMBL" id="STZ42523.1"/>
    </source>
</evidence>
<reference evidence="2 3" key="1">
    <citation type="submission" date="2018-06" db="EMBL/GenBank/DDBJ databases">
        <authorList>
            <consortium name="Pathogen Informatics"/>
            <person name="Doyle S."/>
        </authorList>
    </citation>
    <scope>NUCLEOTIDE SEQUENCE [LARGE SCALE GENOMIC DNA]</scope>
    <source>
        <strain evidence="2 3">NCTC10742</strain>
    </source>
</reference>
<protein>
    <submittedName>
        <fullName evidence="2">Uncharacterized protein</fullName>
    </submittedName>
</protein>
<accession>A0A378SIJ4</accession>
<proteinExistence type="predicted"/>
<dbReference type="AlphaFoldDB" id="A0A378SIJ4"/>
<organism evidence="2 3">
    <name type="scientific">Mycolicibacterium gilvum</name>
    <dbReference type="NCBI Taxonomy" id="1804"/>
    <lineage>
        <taxon>Bacteria</taxon>
        <taxon>Bacillati</taxon>
        <taxon>Actinomycetota</taxon>
        <taxon>Actinomycetes</taxon>
        <taxon>Mycobacteriales</taxon>
        <taxon>Mycobacteriaceae</taxon>
        <taxon>Mycolicibacterium</taxon>
    </lineage>
</organism>
<feature type="compositionally biased region" description="Polar residues" evidence="1">
    <location>
        <begin position="34"/>
        <end position="47"/>
    </location>
</feature>
<feature type="region of interest" description="Disordered" evidence="1">
    <location>
        <begin position="23"/>
        <end position="52"/>
    </location>
</feature>
<dbReference type="EMBL" id="UGQM01000001">
    <property type="protein sequence ID" value="STZ42523.1"/>
    <property type="molecule type" value="Genomic_DNA"/>
</dbReference>
<evidence type="ECO:0000313" key="3">
    <source>
        <dbReference type="Proteomes" id="UP000254291"/>
    </source>
</evidence>